<dbReference type="AlphaFoldDB" id="A0A815BG88"/>
<gene>
    <name evidence="1" type="ORF">ZHD862_LOCUS26373</name>
</gene>
<name>A0A815BG88_9BILA</name>
<sequence length="277" mass="33692">MLNLEELDLNLIVKSYRKFIDGDTLKKDIITYIPRLYKFTFNICSIIDHRDQINFPLNEYIQNTFKYISNNQIITSIDYFQEKGYSRCHIYSYPYRWKFYNYITNNFRDGLFTNVTRVSLYDERPFEYKFFLRIQISFQYMKKLTIKNRKAQKYKQFIKSNNNNQILPIIEYSNLTQLDLSNTHDDYLELFLFNTNISLPNNLHLCVNYQSLKRVTYYFTRYHCVKLAALYCDPVNQMVEYIKNYFPYTCICSTVDFRFIRKKSSHTCFNRYISATT</sequence>
<organism evidence="1 2">
    <name type="scientific">Rotaria sordida</name>
    <dbReference type="NCBI Taxonomy" id="392033"/>
    <lineage>
        <taxon>Eukaryota</taxon>
        <taxon>Metazoa</taxon>
        <taxon>Spiralia</taxon>
        <taxon>Gnathifera</taxon>
        <taxon>Rotifera</taxon>
        <taxon>Eurotatoria</taxon>
        <taxon>Bdelloidea</taxon>
        <taxon>Philodinida</taxon>
        <taxon>Philodinidae</taxon>
        <taxon>Rotaria</taxon>
    </lineage>
</organism>
<evidence type="ECO:0000313" key="2">
    <source>
        <dbReference type="Proteomes" id="UP000663864"/>
    </source>
</evidence>
<evidence type="ECO:0000313" key="1">
    <source>
        <dbReference type="EMBL" id="CAF1270208.1"/>
    </source>
</evidence>
<proteinExistence type="predicted"/>
<comment type="caution">
    <text evidence="1">The sequence shown here is derived from an EMBL/GenBank/DDBJ whole genome shotgun (WGS) entry which is preliminary data.</text>
</comment>
<reference evidence="1" key="1">
    <citation type="submission" date="2021-02" db="EMBL/GenBank/DDBJ databases">
        <authorList>
            <person name="Nowell W R."/>
        </authorList>
    </citation>
    <scope>NUCLEOTIDE SEQUENCE</scope>
</reference>
<dbReference type="Proteomes" id="UP000663864">
    <property type="component" value="Unassembled WGS sequence"/>
</dbReference>
<accession>A0A815BG88</accession>
<protein>
    <submittedName>
        <fullName evidence="1">Uncharacterized protein</fullName>
    </submittedName>
</protein>
<dbReference type="EMBL" id="CAJNOT010001974">
    <property type="protein sequence ID" value="CAF1270208.1"/>
    <property type="molecule type" value="Genomic_DNA"/>
</dbReference>